<reference evidence="6 7" key="1">
    <citation type="submission" date="2016-10" db="EMBL/GenBank/DDBJ databases">
        <authorList>
            <person name="de Groot N.N."/>
        </authorList>
    </citation>
    <scope>NUCLEOTIDE SEQUENCE [LARGE SCALE GENOMIC DNA]</scope>
    <source>
        <strain evidence="6 7">DSM 18610</strain>
    </source>
</reference>
<feature type="domain" description="HTH lysR-type" evidence="5">
    <location>
        <begin position="6"/>
        <end position="58"/>
    </location>
</feature>
<keyword evidence="2" id="KW-0805">Transcription regulation</keyword>
<evidence type="ECO:0000256" key="1">
    <source>
        <dbReference type="ARBA" id="ARBA00009437"/>
    </source>
</evidence>
<evidence type="ECO:0000259" key="5">
    <source>
        <dbReference type="PROSITE" id="PS50931"/>
    </source>
</evidence>
<dbReference type="InterPro" id="IPR036390">
    <property type="entry name" value="WH_DNA-bd_sf"/>
</dbReference>
<evidence type="ECO:0000256" key="2">
    <source>
        <dbReference type="ARBA" id="ARBA00023015"/>
    </source>
</evidence>
<accession>A0A1H9L6H1</accession>
<dbReference type="PANTHER" id="PTHR30126">
    <property type="entry name" value="HTH-TYPE TRANSCRIPTIONAL REGULATOR"/>
    <property type="match status" value="1"/>
</dbReference>
<comment type="similarity">
    <text evidence="1">Belongs to the LysR transcriptional regulatory family.</text>
</comment>
<dbReference type="STRING" id="390241.SAMN04488023_10414"/>
<dbReference type="PANTHER" id="PTHR30126:SF39">
    <property type="entry name" value="HTH-TYPE TRANSCRIPTIONAL REGULATOR CYSL"/>
    <property type="match status" value="1"/>
</dbReference>
<proteinExistence type="inferred from homology"/>
<dbReference type="GO" id="GO:0000976">
    <property type="term" value="F:transcription cis-regulatory region binding"/>
    <property type="evidence" value="ECO:0007669"/>
    <property type="project" value="TreeGrafter"/>
</dbReference>
<name>A0A1H9L6H1_9SPHI</name>
<dbReference type="SUPFAM" id="SSF46785">
    <property type="entry name" value="Winged helix' DNA-binding domain"/>
    <property type="match status" value="1"/>
</dbReference>
<dbReference type="EMBL" id="FOGG01000004">
    <property type="protein sequence ID" value="SER07016.1"/>
    <property type="molecule type" value="Genomic_DNA"/>
</dbReference>
<evidence type="ECO:0000313" key="6">
    <source>
        <dbReference type="EMBL" id="SER07016.1"/>
    </source>
</evidence>
<dbReference type="Pfam" id="PF00126">
    <property type="entry name" value="HTH_1"/>
    <property type="match status" value="1"/>
</dbReference>
<dbReference type="InterPro" id="IPR005119">
    <property type="entry name" value="LysR_subst-bd"/>
</dbReference>
<organism evidence="6 7">
    <name type="scientific">Pedobacter rhizosphaerae</name>
    <dbReference type="NCBI Taxonomy" id="390241"/>
    <lineage>
        <taxon>Bacteria</taxon>
        <taxon>Pseudomonadati</taxon>
        <taxon>Bacteroidota</taxon>
        <taxon>Sphingobacteriia</taxon>
        <taxon>Sphingobacteriales</taxon>
        <taxon>Sphingobacteriaceae</taxon>
        <taxon>Pedobacter</taxon>
    </lineage>
</organism>
<keyword evidence="4" id="KW-0804">Transcription</keyword>
<keyword evidence="3 6" id="KW-0238">DNA-binding</keyword>
<dbReference type="Proteomes" id="UP000199572">
    <property type="component" value="Unassembled WGS sequence"/>
</dbReference>
<evidence type="ECO:0000313" key="7">
    <source>
        <dbReference type="Proteomes" id="UP000199572"/>
    </source>
</evidence>
<dbReference type="RefSeq" id="WP_090881708.1">
    <property type="nucleotide sequence ID" value="NZ_FOGG01000004.1"/>
</dbReference>
<keyword evidence="7" id="KW-1185">Reference proteome</keyword>
<protein>
    <submittedName>
        <fullName evidence="6">DNA-binding transcriptional regulator, LysR family</fullName>
    </submittedName>
</protein>
<dbReference type="GO" id="GO:0003700">
    <property type="term" value="F:DNA-binding transcription factor activity"/>
    <property type="evidence" value="ECO:0007669"/>
    <property type="project" value="InterPro"/>
</dbReference>
<dbReference type="CDD" id="cd08420">
    <property type="entry name" value="PBP2_CysL_like"/>
    <property type="match status" value="1"/>
</dbReference>
<dbReference type="AlphaFoldDB" id="A0A1H9L6H1"/>
<dbReference type="Pfam" id="PF03466">
    <property type="entry name" value="LysR_substrate"/>
    <property type="match status" value="1"/>
</dbReference>
<dbReference type="SUPFAM" id="SSF53850">
    <property type="entry name" value="Periplasmic binding protein-like II"/>
    <property type="match status" value="1"/>
</dbReference>
<gene>
    <name evidence="6" type="ORF">SAMN04488023_10414</name>
</gene>
<dbReference type="FunFam" id="1.10.10.10:FF:000001">
    <property type="entry name" value="LysR family transcriptional regulator"/>
    <property type="match status" value="1"/>
</dbReference>
<dbReference type="InterPro" id="IPR000847">
    <property type="entry name" value="LysR_HTH_N"/>
</dbReference>
<sequence length="298" mass="34310">MFDFRLRVFDTVAKRLSFTKAANELNITQPAVTKHIQEIERQLNTALFDRNGTKIKLTVAGETLLKYTEQLFSIYRELEFEINYLNQEHKGLLRIGASTTIAQYLLSPILAKFHEKFKEIKISLTINNTEVIEQLLLNKEIDLGLIEGYSKNRQFQYHKLIKDEIVLVTKANHPLSKRNALKIEELKTLPLILREPGSGTLETILFALKKVNLSLSDLKVEMQLGNTESIKSYLLHSSSFAFMSVHAVLQELRNKSLSVIDVKNLQIERYFQFIQLQGSHAALANLFLNFAVRYNKKL</sequence>
<evidence type="ECO:0000256" key="3">
    <source>
        <dbReference type="ARBA" id="ARBA00023125"/>
    </source>
</evidence>
<dbReference type="Gene3D" id="3.40.190.290">
    <property type="match status" value="1"/>
</dbReference>
<dbReference type="PROSITE" id="PS50931">
    <property type="entry name" value="HTH_LYSR"/>
    <property type="match status" value="1"/>
</dbReference>
<evidence type="ECO:0000256" key="4">
    <source>
        <dbReference type="ARBA" id="ARBA00023163"/>
    </source>
</evidence>
<dbReference type="OrthoDB" id="9785745at2"/>
<dbReference type="Gene3D" id="1.10.10.10">
    <property type="entry name" value="Winged helix-like DNA-binding domain superfamily/Winged helix DNA-binding domain"/>
    <property type="match status" value="1"/>
</dbReference>
<dbReference type="PRINTS" id="PR00039">
    <property type="entry name" value="HTHLYSR"/>
</dbReference>
<dbReference type="InterPro" id="IPR036388">
    <property type="entry name" value="WH-like_DNA-bd_sf"/>
</dbReference>